<dbReference type="AlphaFoldDB" id="A0A5C3QX64"/>
<dbReference type="EMBL" id="ML178817">
    <property type="protein sequence ID" value="TFL05370.1"/>
    <property type="molecule type" value="Genomic_DNA"/>
</dbReference>
<gene>
    <name evidence="1" type="ORF">BDV98DRAFT_561922</name>
</gene>
<evidence type="ECO:0000313" key="1">
    <source>
        <dbReference type="EMBL" id="TFL05370.1"/>
    </source>
</evidence>
<name>A0A5C3QX64_9AGAR</name>
<evidence type="ECO:0000313" key="2">
    <source>
        <dbReference type="Proteomes" id="UP000305067"/>
    </source>
</evidence>
<proteinExistence type="predicted"/>
<sequence length="180" mass="19912">MITNLSSEAIHIDPRNSWSRWAPLKYSRFCDSPDSADACQYNALTLFIWTSACPSSERDSRRYKSLAVRHHLSRIVNASLTTPVPHKLPRRCCLNHCSSSLLSSSRHLPPLSGSTLIKYRLRVRTSRRRCAKIVKHLPSSTLTHATTNAGGTCPPASEHAIAAAGLVSMRSFGTSVIERT</sequence>
<dbReference type="Proteomes" id="UP000305067">
    <property type="component" value="Unassembled WGS sequence"/>
</dbReference>
<organism evidence="1 2">
    <name type="scientific">Pterulicium gracile</name>
    <dbReference type="NCBI Taxonomy" id="1884261"/>
    <lineage>
        <taxon>Eukaryota</taxon>
        <taxon>Fungi</taxon>
        <taxon>Dikarya</taxon>
        <taxon>Basidiomycota</taxon>
        <taxon>Agaricomycotina</taxon>
        <taxon>Agaricomycetes</taxon>
        <taxon>Agaricomycetidae</taxon>
        <taxon>Agaricales</taxon>
        <taxon>Pleurotineae</taxon>
        <taxon>Pterulaceae</taxon>
        <taxon>Pterulicium</taxon>
    </lineage>
</organism>
<accession>A0A5C3QX64</accession>
<reference evidence="1 2" key="1">
    <citation type="journal article" date="2019" name="Nat. Ecol. Evol.">
        <title>Megaphylogeny resolves global patterns of mushroom evolution.</title>
        <authorList>
            <person name="Varga T."/>
            <person name="Krizsan K."/>
            <person name="Foldi C."/>
            <person name="Dima B."/>
            <person name="Sanchez-Garcia M."/>
            <person name="Sanchez-Ramirez S."/>
            <person name="Szollosi G.J."/>
            <person name="Szarkandi J.G."/>
            <person name="Papp V."/>
            <person name="Albert L."/>
            <person name="Andreopoulos W."/>
            <person name="Angelini C."/>
            <person name="Antonin V."/>
            <person name="Barry K.W."/>
            <person name="Bougher N.L."/>
            <person name="Buchanan P."/>
            <person name="Buyck B."/>
            <person name="Bense V."/>
            <person name="Catcheside P."/>
            <person name="Chovatia M."/>
            <person name="Cooper J."/>
            <person name="Damon W."/>
            <person name="Desjardin D."/>
            <person name="Finy P."/>
            <person name="Geml J."/>
            <person name="Haridas S."/>
            <person name="Hughes K."/>
            <person name="Justo A."/>
            <person name="Karasinski D."/>
            <person name="Kautmanova I."/>
            <person name="Kiss B."/>
            <person name="Kocsube S."/>
            <person name="Kotiranta H."/>
            <person name="LaButti K.M."/>
            <person name="Lechner B.E."/>
            <person name="Liimatainen K."/>
            <person name="Lipzen A."/>
            <person name="Lukacs Z."/>
            <person name="Mihaltcheva S."/>
            <person name="Morgado L.N."/>
            <person name="Niskanen T."/>
            <person name="Noordeloos M.E."/>
            <person name="Ohm R.A."/>
            <person name="Ortiz-Santana B."/>
            <person name="Ovrebo C."/>
            <person name="Racz N."/>
            <person name="Riley R."/>
            <person name="Savchenko A."/>
            <person name="Shiryaev A."/>
            <person name="Soop K."/>
            <person name="Spirin V."/>
            <person name="Szebenyi C."/>
            <person name="Tomsovsky M."/>
            <person name="Tulloss R.E."/>
            <person name="Uehling J."/>
            <person name="Grigoriev I.V."/>
            <person name="Vagvolgyi C."/>
            <person name="Papp T."/>
            <person name="Martin F.M."/>
            <person name="Miettinen O."/>
            <person name="Hibbett D.S."/>
            <person name="Nagy L.G."/>
        </authorList>
    </citation>
    <scope>NUCLEOTIDE SEQUENCE [LARGE SCALE GENOMIC DNA]</scope>
    <source>
        <strain evidence="1 2">CBS 309.79</strain>
    </source>
</reference>
<keyword evidence="2" id="KW-1185">Reference proteome</keyword>
<protein>
    <submittedName>
        <fullName evidence="1">Uncharacterized protein</fullName>
    </submittedName>
</protein>